<sequence>MSAKASTTEDWKTYRNEAYGYEIKYPGDLPSPEIQTDWDVKKADKVWWGLGIQTKMYIAIRDKDEHSLCEWAEGKIEPYEKIAGADPKYAEYSKIKEISIEGIKVTILESKWGNKFVYIPRENYIYHLAIAKELNVDLIFSTFRFIDIKEDFQRFRHFPSIS</sequence>
<proteinExistence type="predicted"/>
<accession>A0A2M7RP51</accession>
<evidence type="ECO:0000313" key="2">
    <source>
        <dbReference type="Proteomes" id="UP000229371"/>
    </source>
</evidence>
<comment type="caution">
    <text evidence="1">The sequence shown here is derived from an EMBL/GenBank/DDBJ whole genome shotgun (WGS) entry which is preliminary data.</text>
</comment>
<protein>
    <submittedName>
        <fullName evidence="1">Uncharacterized protein</fullName>
    </submittedName>
</protein>
<name>A0A2M7RP51_9BACT</name>
<dbReference type="Proteomes" id="UP000229371">
    <property type="component" value="Unassembled WGS sequence"/>
</dbReference>
<reference evidence="2" key="1">
    <citation type="submission" date="2017-09" db="EMBL/GenBank/DDBJ databases">
        <title>Depth-based differentiation of microbial function through sediment-hosted aquifers and enrichment of novel symbionts in the deep terrestrial subsurface.</title>
        <authorList>
            <person name="Probst A.J."/>
            <person name="Ladd B."/>
            <person name="Jarett J.K."/>
            <person name="Geller-Mcgrath D.E."/>
            <person name="Sieber C.M.K."/>
            <person name="Emerson J.B."/>
            <person name="Anantharaman K."/>
            <person name="Thomas B.C."/>
            <person name="Malmstrom R."/>
            <person name="Stieglmeier M."/>
            <person name="Klingl A."/>
            <person name="Woyke T."/>
            <person name="Ryan C.M."/>
            <person name="Banfield J.F."/>
        </authorList>
    </citation>
    <scope>NUCLEOTIDE SEQUENCE [LARGE SCALE GENOMIC DNA]</scope>
</reference>
<organism evidence="1 2">
    <name type="scientific">bacterium (Candidatus Gribaldobacteria) CG_4_10_14_0_8_um_filter_33_9</name>
    <dbReference type="NCBI Taxonomy" id="2014266"/>
    <lineage>
        <taxon>Bacteria</taxon>
        <taxon>Candidatus Gribaldobacteria</taxon>
    </lineage>
</organism>
<gene>
    <name evidence="1" type="ORF">COY61_00215</name>
</gene>
<dbReference type="AlphaFoldDB" id="A0A2M7RP51"/>
<dbReference type="EMBL" id="PFMI01000005">
    <property type="protein sequence ID" value="PIZ01243.1"/>
    <property type="molecule type" value="Genomic_DNA"/>
</dbReference>
<evidence type="ECO:0000313" key="1">
    <source>
        <dbReference type="EMBL" id="PIZ01243.1"/>
    </source>
</evidence>